<evidence type="ECO:0000256" key="3">
    <source>
        <dbReference type="ARBA" id="ARBA00022448"/>
    </source>
</evidence>
<keyword evidence="6 7" id="KW-0472">Membrane</keyword>
<sequence length="430" mass="46551">MDEALLPKKGGRIWEILTWELVVSMTMAGHLGELPLSGIAIATAFCNVTGFSLLCGLSGGLETLNGQAYGAKQYHRIGSYTYCSIICALPICLPVSPLDVRFLQSQSLVLPLLYTSIATLCFHVSLCWVLVFESGFGYTGAALAISFSYWFNVILLGFYMGYSSSCQKTRTLQLKDVFMSVQEFFLFAVPSAVMACLEWWSFEILVLMSGLLPNSKLETSVLSICLSSDSLHYHIPLGISIAASTRISNALGAGNPQAAQVTSFVSVLHTLLETLIASSILFCCRHVFGYAYSSENEVVLKVAQIVPLVCLSFIADGLHATGCGIVRGIGWQHIGAYANLAAYYLGGIPAGILCGFVLKLRAEGLWIGMFTTAKLICSVVFSGVWRENATKISFSHFDSRSLEVGAGSGKLSYRHLFAVGEDQPLQFIPP</sequence>
<gene>
    <name evidence="8" type="ORF">F3Y22_tig00111398pilonHSYRG00452</name>
</gene>
<feature type="transmembrane region" description="Helical" evidence="7">
    <location>
        <begin position="305"/>
        <end position="329"/>
    </location>
</feature>
<feature type="transmembrane region" description="Helical" evidence="7">
    <location>
        <begin position="341"/>
        <end position="358"/>
    </location>
</feature>
<feature type="transmembrane region" description="Helical" evidence="7">
    <location>
        <begin position="79"/>
        <end position="96"/>
    </location>
</feature>
<proteinExistence type="inferred from homology"/>
<feature type="transmembrane region" description="Helical" evidence="7">
    <location>
        <begin position="108"/>
        <end position="131"/>
    </location>
</feature>
<dbReference type="NCBIfam" id="TIGR00797">
    <property type="entry name" value="matE"/>
    <property type="match status" value="1"/>
</dbReference>
<feature type="transmembrane region" description="Helical" evidence="7">
    <location>
        <begin position="365"/>
        <end position="385"/>
    </location>
</feature>
<dbReference type="PANTHER" id="PTHR11206">
    <property type="entry name" value="MULTIDRUG RESISTANCE PROTEIN"/>
    <property type="match status" value="1"/>
</dbReference>
<evidence type="ECO:0000256" key="2">
    <source>
        <dbReference type="ARBA" id="ARBA00010199"/>
    </source>
</evidence>
<organism evidence="8 9">
    <name type="scientific">Hibiscus syriacus</name>
    <name type="common">Rose of Sharon</name>
    <dbReference type="NCBI Taxonomy" id="106335"/>
    <lineage>
        <taxon>Eukaryota</taxon>
        <taxon>Viridiplantae</taxon>
        <taxon>Streptophyta</taxon>
        <taxon>Embryophyta</taxon>
        <taxon>Tracheophyta</taxon>
        <taxon>Spermatophyta</taxon>
        <taxon>Magnoliopsida</taxon>
        <taxon>eudicotyledons</taxon>
        <taxon>Gunneridae</taxon>
        <taxon>Pentapetalae</taxon>
        <taxon>rosids</taxon>
        <taxon>malvids</taxon>
        <taxon>Malvales</taxon>
        <taxon>Malvaceae</taxon>
        <taxon>Malvoideae</taxon>
        <taxon>Hibiscus</taxon>
    </lineage>
</organism>
<feature type="transmembrane region" description="Helical" evidence="7">
    <location>
        <begin position="137"/>
        <end position="162"/>
    </location>
</feature>
<dbReference type="GO" id="GO:0016020">
    <property type="term" value="C:membrane"/>
    <property type="evidence" value="ECO:0007669"/>
    <property type="project" value="UniProtKB-SubCell"/>
</dbReference>
<keyword evidence="5 7" id="KW-1133">Transmembrane helix</keyword>
<evidence type="ECO:0000256" key="4">
    <source>
        <dbReference type="ARBA" id="ARBA00022692"/>
    </source>
</evidence>
<comment type="caution">
    <text evidence="8">The sequence shown here is derived from an EMBL/GenBank/DDBJ whole genome shotgun (WGS) entry which is preliminary data.</text>
</comment>
<dbReference type="GO" id="GO:1990961">
    <property type="term" value="P:xenobiotic detoxification by transmembrane export across the plasma membrane"/>
    <property type="evidence" value="ECO:0007669"/>
    <property type="project" value="InterPro"/>
</dbReference>
<dbReference type="Pfam" id="PF01554">
    <property type="entry name" value="MatE"/>
    <property type="match status" value="2"/>
</dbReference>
<accession>A0A6A2XSX8</accession>
<keyword evidence="9" id="KW-1185">Reference proteome</keyword>
<reference evidence="8" key="1">
    <citation type="submission" date="2019-09" db="EMBL/GenBank/DDBJ databases">
        <title>Draft genome information of white flower Hibiscus syriacus.</title>
        <authorList>
            <person name="Kim Y.-M."/>
        </authorList>
    </citation>
    <scope>NUCLEOTIDE SEQUENCE [LARGE SCALE GENOMIC DNA]</scope>
    <source>
        <strain evidence="8">YM2019G1</strain>
    </source>
</reference>
<evidence type="ECO:0000256" key="5">
    <source>
        <dbReference type="ARBA" id="ARBA00022989"/>
    </source>
</evidence>
<evidence type="ECO:0000313" key="8">
    <source>
        <dbReference type="EMBL" id="KAE8679751.1"/>
    </source>
</evidence>
<comment type="similarity">
    <text evidence="2">Belongs to the multi antimicrobial extrusion (MATE) (TC 2.A.66.1) family.</text>
</comment>
<feature type="transmembrane region" description="Helical" evidence="7">
    <location>
        <begin position="34"/>
        <end position="59"/>
    </location>
</feature>
<dbReference type="EMBL" id="VEPZ02001330">
    <property type="protein sequence ID" value="KAE8679751.1"/>
    <property type="molecule type" value="Genomic_DNA"/>
</dbReference>
<evidence type="ECO:0000256" key="1">
    <source>
        <dbReference type="ARBA" id="ARBA00004141"/>
    </source>
</evidence>
<name>A0A6A2XSX8_HIBSY</name>
<dbReference type="InterPro" id="IPR002528">
    <property type="entry name" value="MATE_fam"/>
</dbReference>
<comment type="subcellular location">
    <subcellularLocation>
        <location evidence="1">Membrane</location>
        <topology evidence="1">Multi-pass membrane protein</topology>
    </subcellularLocation>
</comment>
<dbReference type="InterPro" id="IPR045069">
    <property type="entry name" value="MATE_euk"/>
</dbReference>
<evidence type="ECO:0000313" key="9">
    <source>
        <dbReference type="Proteomes" id="UP000436088"/>
    </source>
</evidence>
<dbReference type="AlphaFoldDB" id="A0A6A2XSX8"/>
<dbReference type="Proteomes" id="UP000436088">
    <property type="component" value="Unassembled WGS sequence"/>
</dbReference>
<protein>
    <submittedName>
        <fullName evidence="8">MATE efflux family protein</fullName>
    </submittedName>
</protein>
<dbReference type="GO" id="GO:0015297">
    <property type="term" value="F:antiporter activity"/>
    <property type="evidence" value="ECO:0007669"/>
    <property type="project" value="InterPro"/>
</dbReference>
<evidence type="ECO:0000256" key="6">
    <source>
        <dbReference type="ARBA" id="ARBA00023136"/>
    </source>
</evidence>
<evidence type="ECO:0000256" key="7">
    <source>
        <dbReference type="SAM" id="Phobius"/>
    </source>
</evidence>
<feature type="transmembrane region" description="Helical" evidence="7">
    <location>
        <begin position="275"/>
        <end position="293"/>
    </location>
</feature>
<keyword evidence="3" id="KW-0813">Transport</keyword>
<keyword evidence="4 7" id="KW-0812">Transmembrane</keyword>
<feature type="transmembrane region" description="Helical" evidence="7">
    <location>
        <begin position="183"/>
        <end position="202"/>
    </location>
</feature>
<dbReference type="GO" id="GO:0042910">
    <property type="term" value="F:xenobiotic transmembrane transporter activity"/>
    <property type="evidence" value="ECO:0007669"/>
    <property type="project" value="InterPro"/>
</dbReference>
<dbReference type="CDD" id="cd13132">
    <property type="entry name" value="MATE_eukaryotic"/>
    <property type="match status" value="1"/>
</dbReference>